<dbReference type="Proteomes" id="UP000179095">
    <property type="component" value="Unassembled WGS sequence"/>
</dbReference>
<evidence type="ECO:0000313" key="2">
    <source>
        <dbReference type="Proteomes" id="UP000179095"/>
    </source>
</evidence>
<dbReference type="STRING" id="1802568.A3F86_04980"/>
<sequence length="203" mass="23627">MNFRSFKEKVKKYPLFGSDLLDMLSSSPQALRNQINRWKKMGLITNLKRGLYALALAERSTGLSKYFLANNLYPPSYISLESALSYYKLIPEKVISLTSVTPRKTKTFKNEFGVFSYKKLKTNLIFGFHEETDEFGFKFMIADPEKSLLDYLYLNLGAVKENSKDYFKASLRLQNRGQLDKNKIRRYARHFGISKLNRLVESL</sequence>
<proteinExistence type="predicted"/>
<dbReference type="AlphaFoldDB" id="A0A1F4RN13"/>
<dbReference type="EMBL" id="METQ01000023">
    <property type="protein sequence ID" value="OGC09557.1"/>
    <property type="molecule type" value="Genomic_DNA"/>
</dbReference>
<reference evidence="1 2" key="1">
    <citation type="journal article" date="2016" name="Nat. Commun.">
        <title>Thousands of microbial genomes shed light on interconnected biogeochemical processes in an aquifer system.</title>
        <authorList>
            <person name="Anantharaman K."/>
            <person name="Brown C.T."/>
            <person name="Hug L.A."/>
            <person name="Sharon I."/>
            <person name="Castelle C.J."/>
            <person name="Probst A.J."/>
            <person name="Thomas B.C."/>
            <person name="Singh A."/>
            <person name="Wilkins M.J."/>
            <person name="Karaoz U."/>
            <person name="Brodie E.L."/>
            <person name="Williams K.H."/>
            <person name="Hubbard S.S."/>
            <person name="Banfield J.F."/>
        </authorList>
    </citation>
    <scope>NUCLEOTIDE SEQUENCE [LARGE SCALE GENOMIC DNA]</scope>
</reference>
<comment type="caution">
    <text evidence="1">The sequence shown here is derived from an EMBL/GenBank/DDBJ whole genome shotgun (WGS) entry which is preliminary data.</text>
</comment>
<name>A0A1F4RN13_UNCSA</name>
<gene>
    <name evidence="1" type="ORF">A3F86_04980</name>
</gene>
<protein>
    <recommendedName>
        <fullName evidence="3">Transcriptional regulator</fullName>
    </recommendedName>
</protein>
<accession>A0A1F4RN13</accession>
<organism evidence="1 2">
    <name type="scientific">candidate division WOR-1 bacterium RIFCSPLOWO2_12_FULL_45_9</name>
    <dbReference type="NCBI Taxonomy" id="1802568"/>
    <lineage>
        <taxon>Bacteria</taxon>
        <taxon>Bacillati</taxon>
        <taxon>Saganbacteria</taxon>
    </lineage>
</organism>
<evidence type="ECO:0000313" key="1">
    <source>
        <dbReference type="EMBL" id="OGC09557.1"/>
    </source>
</evidence>
<evidence type="ECO:0008006" key="3">
    <source>
        <dbReference type="Google" id="ProtNLM"/>
    </source>
</evidence>